<feature type="coiled-coil region" evidence="1">
    <location>
        <begin position="151"/>
        <end position="178"/>
    </location>
</feature>
<feature type="region of interest" description="Disordered" evidence="2">
    <location>
        <begin position="73"/>
        <end position="105"/>
    </location>
</feature>
<evidence type="ECO:0000256" key="2">
    <source>
        <dbReference type="SAM" id="MobiDB-lite"/>
    </source>
</evidence>
<evidence type="ECO:0000256" key="1">
    <source>
        <dbReference type="SAM" id="Coils"/>
    </source>
</evidence>
<organism evidence="3 4">
    <name type="scientific">Ligilactobacillus agilis</name>
    <dbReference type="NCBI Taxonomy" id="1601"/>
    <lineage>
        <taxon>Bacteria</taxon>
        <taxon>Bacillati</taxon>
        <taxon>Bacillota</taxon>
        <taxon>Bacilli</taxon>
        <taxon>Lactobacillales</taxon>
        <taxon>Lactobacillaceae</taxon>
        <taxon>Ligilactobacillus</taxon>
    </lineage>
</organism>
<sequence>MEEWRQYYTKREQKAIRAKIEKGIGFPDELYRMAQQKRRSFANLKRMEFSRKEGLPLLNSDIRILTEIINGSAKSKGQFEAKPKAKSRTNPSRNRRPGSESEVARERLRTLLRRYDGMVSSGEEIGEMQFEKHRRYRHKAAQVLENPQATTNSLKKQVNYLENQIERLEERVSRRQERWL</sequence>
<accession>A0A231PWB7</accession>
<dbReference type="AlphaFoldDB" id="A0A231PWB7"/>
<keyword evidence="1" id="KW-0175">Coiled coil</keyword>
<dbReference type="Proteomes" id="UP000215261">
    <property type="component" value="Unassembled WGS sequence"/>
</dbReference>
<dbReference type="EMBL" id="LUGO01000061">
    <property type="protein sequence ID" value="OXS39309.1"/>
    <property type="molecule type" value="Genomic_DNA"/>
</dbReference>
<reference evidence="3 4" key="1">
    <citation type="submission" date="2016-03" db="EMBL/GenBank/DDBJ databases">
        <title>Sequencing of Lactobacillus Species from Commercial Turkeys.</title>
        <authorList>
            <person name="Johnson T.J."/>
            <person name="Youmans B.P."/>
            <person name="Case K.A."/>
        </authorList>
    </citation>
    <scope>NUCLEOTIDE SEQUENCE [LARGE SCALE GENOMIC DNA]</scope>
    <source>
        <strain evidence="3 4">UMNLA1</strain>
    </source>
</reference>
<dbReference type="RefSeq" id="WP_089144143.1">
    <property type="nucleotide sequence ID" value="NZ_LUGD01000071.1"/>
</dbReference>
<gene>
    <name evidence="3" type="ORF">AYP69_07405</name>
</gene>
<evidence type="ECO:0000313" key="3">
    <source>
        <dbReference type="EMBL" id="OXS39309.1"/>
    </source>
</evidence>
<name>A0A231PWB7_9LACO</name>
<comment type="caution">
    <text evidence="3">The sequence shown here is derived from an EMBL/GenBank/DDBJ whole genome shotgun (WGS) entry which is preliminary data.</text>
</comment>
<proteinExistence type="predicted"/>
<evidence type="ECO:0000313" key="4">
    <source>
        <dbReference type="Proteomes" id="UP000215261"/>
    </source>
</evidence>
<protein>
    <submittedName>
        <fullName evidence="3">Uncharacterized protein</fullName>
    </submittedName>
</protein>